<dbReference type="InterPro" id="IPR036249">
    <property type="entry name" value="Thioredoxin-like_sf"/>
</dbReference>
<accession>A0A1I3WDC6</accession>
<gene>
    <name evidence="2" type="ORF">SAMN05444581_101515</name>
</gene>
<dbReference type="GO" id="GO:0016209">
    <property type="term" value="F:antioxidant activity"/>
    <property type="evidence" value="ECO:0007669"/>
    <property type="project" value="InterPro"/>
</dbReference>
<dbReference type="SUPFAM" id="SSF52833">
    <property type="entry name" value="Thioredoxin-like"/>
    <property type="match status" value="1"/>
</dbReference>
<keyword evidence="3" id="KW-1185">Reference proteome</keyword>
<dbReference type="InterPro" id="IPR000866">
    <property type="entry name" value="AhpC/TSA"/>
</dbReference>
<reference evidence="2 3" key="1">
    <citation type="submission" date="2016-10" db="EMBL/GenBank/DDBJ databases">
        <authorList>
            <person name="de Groot N.N."/>
        </authorList>
    </citation>
    <scope>NUCLEOTIDE SEQUENCE [LARGE SCALE GENOMIC DNA]</scope>
    <source>
        <strain evidence="2 3">NE2</strain>
    </source>
</reference>
<evidence type="ECO:0000313" key="3">
    <source>
        <dbReference type="Proteomes" id="UP000198755"/>
    </source>
</evidence>
<feature type="domain" description="Thioredoxin" evidence="1">
    <location>
        <begin position="67"/>
        <end position="219"/>
    </location>
</feature>
<organism evidence="2 3">
    <name type="scientific">Methylocapsa palsarum</name>
    <dbReference type="NCBI Taxonomy" id="1612308"/>
    <lineage>
        <taxon>Bacteria</taxon>
        <taxon>Pseudomonadati</taxon>
        <taxon>Pseudomonadota</taxon>
        <taxon>Alphaproteobacteria</taxon>
        <taxon>Hyphomicrobiales</taxon>
        <taxon>Beijerinckiaceae</taxon>
        <taxon>Methylocapsa</taxon>
    </lineage>
</organism>
<evidence type="ECO:0000259" key="1">
    <source>
        <dbReference type="PROSITE" id="PS51352"/>
    </source>
</evidence>
<protein>
    <submittedName>
        <fullName evidence="2">Peroxiredoxin</fullName>
    </submittedName>
</protein>
<sequence length="243" mass="26846">MNTVLFQEFCARDHIDGKTGNSCGDQEKFLAVIALKFKLSLKSDGKYRIYWRLTQGILTMAATVASTILNIPAPDFRLPATDGKTYALADIAGEKGTVIVFICNHCPYVKAVIDRLVADARTLMTEGIGFAAICSNDATTHPEDSFANMQKFAKAHEFPFPYLHDESQKVAHAYGAVCTPDYFGYGRDLKLKYRGRLDEGRIDPPPPGARRELVEAMRAITRGEAAPDQHASIGCSIKWKAHM</sequence>
<proteinExistence type="predicted"/>
<dbReference type="Proteomes" id="UP000198755">
    <property type="component" value="Unassembled WGS sequence"/>
</dbReference>
<dbReference type="EMBL" id="FOSN01000001">
    <property type="protein sequence ID" value="SFK05193.1"/>
    <property type="molecule type" value="Genomic_DNA"/>
</dbReference>
<dbReference type="Pfam" id="PF00578">
    <property type="entry name" value="AhpC-TSA"/>
    <property type="match status" value="1"/>
</dbReference>
<dbReference type="AlphaFoldDB" id="A0A1I3WDC6"/>
<dbReference type="GO" id="GO:0016491">
    <property type="term" value="F:oxidoreductase activity"/>
    <property type="evidence" value="ECO:0007669"/>
    <property type="project" value="InterPro"/>
</dbReference>
<dbReference type="PANTHER" id="PTHR43640">
    <property type="entry name" value="OS07G0260300 PROTEIN"/>
    <property type="match status" value="1"/>
</dbReference>
<dbReference type="InterPro" id="IPR047262">
    <property type="entry name" value="PRX-like1"/>
</dbReference>
<dbReference type="PANTHER" id="PTHR43640:SF1">
    <property type="entry name" value="THIOREDOXIN-DEPENDENT PEROXIREDOXIN"/>
    <property type="match status" value="1"/>
</dbReference>
<dbReference type="Gene3D" id="3.40.30.10">
    <property type="entry name" value="Glutaredoxin"/>
    <property type="match status" value="1"/>
</dbReference>
<dbReference type="InterPro" id="IPR013766">
    <property type="entry name" value="Thioredoxin_domain"/>
</dbReference>
<dbReference type="STRING" id="1612308.SAMN05444581_101515"/>
<dbReference type="PROSITE" id="PS51352">
    <property type="entry name" value="THIOREDOXIN_2"/>
    <property type="match status" value="1"/>
</dbReference>
<name>A0A1I3WDC6_9HYPH</name>
<evidence type="ECO:0000313" key="2">
    <source>
        <dbReference type="EMBL" id="SFK05193.1"/>
    </source>
</evidence>
<dbReference type="CDD" id="cd02969">
    <property type="entry name" value="PRX_like1"/>
    <property type="match status" value="1"/>
</dbReference>